<gene>
    <name evidence="2" type="ORF">CSOJ01_09938</name>
</gene>
<keyword evidence="3" id="KW-1185">Reference proteome</keyword>
<protein>
    <submittedName>
        <fullName evidence="2">Uncharacterized protein</fullName>
    </submittedName>
</protein>
<dbReference type="EMBL" id="WIGN01000199">
    <property type="protein sequence ID" value="KAF6804785.1"/>
    <property type="molecule type" value="Genomic_DNA"/>
</dbReference>
<sequence>MNQETSSLLRNDICSTNQRHPTPPPPPLQRSPQQNVRSPELPSGAGLVGVPSPRRPQLVQNWQLSPPLPPEDAFPLRGVLLL</sequence>
<reference evidence="2 3" key="1">
    <citation type="journal article" date="2020" name="Phytopathology">
        <title>Genome Sequence Resources of Colletotrichum truncatum, C. plurivorum, C. musicola, and C. sojae: Four Species Pathogenic to Soybean (Glycine max).</title>
        <authorList>
            <person name="Rogerio F."/>
            <person name="Boufleur T.R."/>
            <person name="Ciampi-Guillardi M."/>
            <person name="Sukno S.A."/>
            <person name="Thon M.R."/>
            <person name="Massola Junior N.S."/>
            <person name="Baroncelli R."/>
        </authorList>
    </citation>
    <scope>NUCLEOTIDE SEQUENCE [LARGE SCALE GENOMIC DNA]</scope>
    <source>
        <strain evidence="2 3">LFN0009</strain>
    </source>
</reference>
<evidence type="ECO:0000313" key="3">
    <source>
        <dbReference type="Proteomes" id="UP000652219"/>
    </source>
</evidence>
<proteinExistence type="predicted"/>
<evidence type="ECO:0000313" key="2">
    <source>
        <dbReference type="EMBL" id="KAF6804785.1"/>
    </source>
</evidence>
<organism evidence="2 3">
    <name type="scientific">Colletotrichum sojae</name>
    <dbReference type="NCBI Taxonomy" id="2175907"/>
    <lineage>
        <taxon>Eukaryota</taxon>
        <taxon>Fungi</taxon>
        <taxon>Dikarya</taxon>
        <taxon>Ascomycota</taxon>
        <taxon>Pezizomycotina</taxon>
        <taxon>Sordariomycetes</taxon>
        <taxon>Hypocreomycetidae</taxon>
        <taxon>Glomerellales</taxon>
        <taxon>Glomerellaceae</taxon>
        <taxon>Colletotrichum</taxon>
        <taxon>Colletotrichum orchidearum species complex</taxon>
    </lineage>
</organism>
<accession>A0A8H6MQU1</accession>
<evidence type="ECO:0000256" key="1">
    <source>
        <dbReference type="SAM" id="MobiDB-lite"/>
    </source>
</evidence>
<name>A0A8H6MQU1_9PEZI</name>
<dbReference type="AlphaFoldDB" id="A0A8H6MQU1"/>
<feature type="region of interest" description="Disordered" evidence="1">
    <location>
        <begin position="1"/>
        <end position="54"/>
    </location>
</feature>
<comment type="caution">
    <text evidence="2">The sequence shown here is derived from an EMBL/GenBank/DDBJ whole genome shotgun (WGS) entry which is preliminary data.</text>
</comment>
<dbReference type="Proteomes" id="UP000652219">
    <property type="component" value="Unassembled WGS sequence"/>
</dbReference>